<feature type="compositionally biased region" description="Acidic residues" evidence="3">
    <location>
        <begin position="1133"/>
        <end position="1149"/>
    </location>
</feature>
<evidence type="ECO:0000313" key="7">
    <source>
        <dbReference type="Proteomes" id="UP000684084"/>
    </source>
</evidence>
<feature type="compositionally biased region" description="Basic residues" evidence="3">
    <location>
        <begin position="1380"/>
        <end position="1391"/>
    </location>
</feature>
<dbReference type="Proteomes" id="UP000684084">
    <property type="component" value="Unassembled WGS sequence"/>
</dbReference>
<dbReference type="Pfam" id="PF08161">
    <property type="entry name" value="RRP12_HEAT"/>
    <property type="match status" value="1"/>
</dbReference>
<feature type="domain" description="RRP12 HEAT" evidence="4">
    <location>
        <begin position="389"/>
        <end position="691"/>
    </location>
</feature>
<dbReference type="InterPro" id="IPR052087">
    <property type="entry name" value="RRP12"/>
</dbReference>
<feature type="region of interest" description="Disordered" evidence="3">
    <location>
        <begin position="1210"/>
        <end position="1391"/>
    </location>
</feature>
<name>A0A915ZGY8_9GLOM</name>
<feature type="compositionally biased region" description="Acidic residues" evidence="3">
    <location>
        <begin position="1289"/>
        <end position="1303"/>
    </location>
</feature>
<accession>A0A915ZGY8</accession>
<dbReference type="EMBL" id="CAGKOT010000035">
    <property type="protein sequence ID" value="CAB5375899.1"/>
    <property type="molecule type" value="Genomic_DNA"/>
</dbReference>
<feature type="region of interest" description="Disordered" evidence="3">
    <location>
        <begin position="1073"/>
        <end position="1112"/>
    </location>
</feature>
<protein>
    <recommendedName>
        <fullName evidence="8">NUC173-domain-containing protein</fullName>
    </recommendedName>
</protein>
<dbReference type="PANTHER" id="PTHR48287">
    <property type="entry name" value="ARM REPEAT SUPERFAMILY PROTEIN"/>
    <property type="match status" value="1"/>
</dbReference>
<feature type="region of interest" description="Disordered" evidence="3">
    <location>
        <begin position="66"/>
        <end position="87"/>
    </location>
</feature>
<evidence type="ECO:0000256" key="2">
    <source>
        <dbReference type="ARBA" id="ARBA00023242"/>
    </source>
</evidence>
<dbReference type="GO" id="GO:0005634">
    <property type="term" value="C:nucleus"/>
    <property type="evidence" value="ECO:0007669"/>
    <property type="project" value="UniProtKB-SubCell"/>
</dbReference>
<evidence type="ECO:0000256" key="3">
    <source>
        <dbReference type="SAM" id="MobiDB-lite"/>
    </source>
</evidence>
<dbReference type="InterPro" id="IPR012978">
    <property type="entry name" value="HEAT_RRP12"/>
</dbReference>
<feature type="compositionally biased region" description="Basic and acidic residues" evidence="3">
    <location>
        <begin position="1217"/>
        <end position="1230"/>
    </location>
</feature>
<reference evidence="6" key="1">
    <citation type="submission" date="2020-05" db="EMBL/GenBank/DDBJ databases">
        <authorList>
            <person name="Rincon C."/>
            <person name="Sanders R I."/>
            <person name="Robbins C."/>
            <person name="Chaturvedi A."/>
        </authorList>
    </citation>
    <scope>NUCLEOTIDE SEQUENCE</scope>
    <source>
        <strain evidence="6">CHB12</strain>
    </source>
</reference>
<dbReference type="VEuPathDB" id="FungiDB:RhiirFUN_017302"/>
<feature type="compositionally biased region" description="Basic residues" evidence="3">
    <location>
        <begin position="1274"/>
        <end position="1285"/>
    </location>
</feature>
<dbReference type="PANTHER" id="PTHR48287:SF1">
    <property type="entry name" value="ARM REPEAT SUPERFAMILY PROTEIN"/>
    <property type="match status" value="1"/>
</dbReference>
<gene>
    <name evidence="6" type="ORF">CHRIB12_LOCUS15056</name>
</gene>
<evidence type="ECO:0008006" key="8">
    <source>
        <dbReference type="Google" id="ProtNLM"/>
    </source>
</evidence>
<dbReference type="Pfam" id="PF25772">
    <property type="entry name" value="HEAT_RRP12_N"/>
    <property type="match status" value="1"/>
</dbReference>
<comment type="subcellular location">
    <subcellularLocation>
        <location evidence="1">Nucleus</location>
    </subcellularLocation>
</comment>
<proteinExistence type="predicted"/>
<feature type="compositionally biased region" description="Acidic residues" evidence="3">
    <location>
        <begin position="1235"/>
        <end position="1247"/>
    </location>
</feature>
<evidence type="ECO:0000259" key="5">
    <source>
        <dbReference type="Pfam" id="PF25772"/>
    </source>
</evidence>
<keyword evidence="2" id="KW-0539">Nucleus</keyword>
<dbReference type="InterPro" id="IPR057860">
    <property type="entry name" value="HEAT_RRP12_N"/>
</dbReference>
<comment type="caution">
    <text evidence="6">The sequence shown here is derived from an EMBL/GenBank/DDBJ whole genome shotgun (WGS) entry which is preliminary data.</text>
</comment>
<evidence type="ECO:0000313" key="6">
    <source>
        <dbReference type="EMBL" id="CAB5375899.1"/>
    </source>
</evidence>
<evidence type="ECO:0000259" key="4">
    <source>
        <dbReference type="Pfam" id="PF08161"/>
    </source>
</evidence>
<feature type="domain" description="RRP12 N-terminal HEAT" evidence="5">
    <location>
        <begin position="13"/>
        <end position="293"/>
    </location>
</feature>
<feature type="region of interest" description="Disordered" evidence="3">
    <location>
        <begin position="732"/>
        <end position="755"/>
    </location>
</feature>
<organism evidence="6 7">
    <name type="scientific">Rhizophagus irregularis</name>
    <dbReference type="NCBI Taxonomy" id="588596"/>
    <lineage>
        <taxon>Eukaryota</taxon>
        <taxon>Fungi</taxon>
        <taxon>Fungi incertae sedis</taxon>
        <taxon>Mucoromycota</taxon>
        <taxon>Glomeromycotina</taxon>
        <taxon>Glomeromycetes</taxon>
        <taxon>Glomerales</taxon>
        <taxon>Glomeraceae</taxon>
        <taxon>Rhizophagus</taxon>
    </lineage>
</organism>
<evidence type="ECO:0000256" key="1">
    <source>
        <dbReference type="ARBA" id="ARBA00004123"/>
    </source>
</evidence>
<feature type="region of interest" description="Disordered" evidence="3">
    <location>
        <begin position="1131"/>
        <end position="1193"/>
    </location>
</feature>
<dbReference type="OrthoDB" id="2192888at2759"/>
<sequence>MEETFERIRGQINSKLDNQKQISITLLAIEETIKEQDSPLNATSYFGALLITLEQQLVKKQQLLQQQQQQQPPTTTTTKTTTTTTTTTTLVEENNNIIGSILYLLNIVLKELPANILKNKYFTILTIFSTSFENIENNNDSLILRSIVGCLETLLSVQDDINVWQQFQTKKIFQNLLILSIDNRPKPRKKVHDSIKKILFSISKNNDEKSLGKFKHPAIDMTVEFCMKILKDYIKTDQTSVLHILSLLKGIIGIWTTENLYSLCEILINIPKYNQKYLTVSSFQLFEILFQNNSKGFILEEGNEGGNGGGNVQLQQLQLRQQVQQRQQHRFKELLISLTDLMPNIKDVQLLPQWLMIIARGFPIYVECNKNESEMMLQEFFIKIFGILESDNSDIIVSATVCLCELVSSGITDNMIQKELNYIKSNHQVQRESCLNIIISTLENSFTFKYQNAWPGIFEIIKELFERFHKSSYPLLNNLLKIVTDIRMDKTFEFKEEADMVIGSAIENMGPKYLLNIIPLNLETNNNNNNNNNIGRAWLLPLLKDHIINSELGYFLKEFIPLSKRLQQKSLEFQKQNRLIESKIYDTLYQQIWSLLPGFCNLPIDLQKTFNKSTGELLSNTMYQQPDLRPIISLSLQKLVEKNKELLNSEKDDQELKKLLNIDKNDAKNNLDLISKHSNNYLAVFFNVLSETLPSFKNYLLEVIKVFLSITSLKDINNVYVKVINNLKQSLSNSQQQQQQHHHHQQKNGKNIEAPPPMSHTMLDLTIVMTPYLNITSINQLYEIITNLIFKDDPILQKKSYKILKSLSETDDGKNVIIKNIEDLQIKLRDSTINTTSSSKKDRLLTLSNIIKLLPDTDLHMIPDILSEVILSTKEVNEKSRLAAYDLLIIMGNKMKNGGNIIMSKILESKESDNTSSSSSSSINANIDEFVFNMVIAGLAATTPHMISATITTLSRLLFEFKNDLNKDYIHKLIDTMNNFVNCTNREIVKSALGFVKVTTISLDLDIIKPHLNQIITGLLTWSNEHKSHFKVKVRHIFERLIRRFDYDTIEKFVPENDKKLLVNIKKRKERAKRKKIADESKMNIDNDNDDFDQNRKNNDDDDDDDDDRIGKFKGKRSMFNNAYEDALYGSESDLEDTDDDDDDDDVDDGNTNKNGKITKKNKEILKKGKKKDGKSVASWIKEGDDDDDYTPVDFLDKGIISKVIGVNPSKTRKQRKDFSKAFKETRDGKMVINESDESDDSDDSDNASDIVMQEADDNYTESQKSNDGFTRGRGNKIKFKKGNKKNNDDDECDNMDIDDIEPIDAIASRNQKKRKNKVKNNNNKVLPIGKEYKAKNAGGDIKKKGKPDPYAYVSLSSVYKGKRHNQQKGPKVSITSKSKIQKRQGIKKRK</sequence>